<evidence type="ECO:0000256" key="1">
    <source>
        <dbReference type="SAM" id="Phobius"/>
    </source>
</evidence>
<gene>
    <name evidence="2" type="ORF">COP05_07145</name>
</gene>
<feature type="transmembrane region" description="Helical" evidence="1">
    <location>
        <begin position="102"/>
        <end position="123"/>
    </location>
</feature>
<dbReference type="InterPro" id="IPR004445">
    <property type="entry name" value="GltS"/>
</dbReference>
<keyword evidence="1" id="KW-1133">Transmembrane helix</keyword>
<feature type="transmembrane region" description="Helical" evidence="1">
    <location>
        <begin position="33"/>
        <end position="56"/>
    </location>
</feature>
<keyword evidence="3" id="KW-1185">Reference proteome</keyword>
<feature type="transmembrane region" description="Helical" evidence="1">
    <location>
        <begin position="255"/>
        <end position="277"/>
    </location>
</feature>
<sequence length="458" mass="49121">MSAWDVFTDLGWMGLLILIGVLLRAWVKPIQSLFLPAGLIAGLLGLILGPNVLNIIPFSSSVPIYSSILIAVVFAALPFTSKIAGLGNVFRAVRTMWSVSQAISVLQWGFGLIFALGILSLFFNDLPDGFGLLLAAGFMGGHGTAAAIADGFGNTWPEALSLAMTSATIGIVLSVVGGIAIIKVESMRGNTAYLKDFKSLPKDLRTGIIAEENRESIGVSPVSSTSLDPITYHLGLLFMIAAFAYMFTSWANSQVEWLSVPTFSVSFLLGYVVLFVLKAFKAENVFEGKIFERGSGMSTDLLVAFGVASIDPKVVASYWQPLLILILAGTLFVLAYYVFVSKKLFADHKVEQGIFTWGWNTGTAGMGMALLRIVDPDMKSKTLDYYGIAYIPIGFVDIATIATLPALVLAGASWWVALALTLAGAIILALAFRHREPAPTTSMIESVGVHGTFDHRAE</sequence>
<feature type="transmembrane region" description="Helical" evidence="1">
    <location>
        <begin position="318"/>
        <end position="339"/>
    </location>
</feature>
<evidence type="ECO:0000313" key="3">
    <source>
        <dbReference type="Proteomes" id="UP000815698"/>
    </source>
</evidence>
<feature type="transmembrane region" description="Helical" evidence="1">
    <location>
        <begin position="6"/>
        <end position="26"/>
    </location>
</feature>
<dbReference type="PANTHER" id="PTHR36178:SF1">
    <property type="entry name" value="SODIUM_GLUTAMATE SYMPORTER"/>
    <property type="match status" value="1"/>
</dbReference>
<dbReference type="PANTHER" id="PTHR36178">
    <property type="entry name" value="SLR0625 PROTEIN"/>
    <property type="match status" value="1"/>
</dbReference>
<organism evidence="2 3">
    <name type="scientific">Dermabacter jinjuensis</name>
    <dbReference type="NCBI Taxonomy" id="1667168"/>
    <lineage>
        <taxon>Bacteria</taxon>
        <taxon>Bacillati</taxon>
        <taxon>Actinomycetota</taxon>
        <taxon>Actinomycetes</taxon>
        <taxon>Micrococcales</taxon>
        <taxon>Dermabacteraceae</taxon>
        <taxon>Dermabacter</taxon>
    </lineage>
</organism>
<accession>A0ABN5DNN3</accession>
<reference evidence="2 3" key="1">
    <citation type="journal article" date="2016" name="Int. J. Syst. Evol. Microbiol.">
        <title>Dermabacter jinjuensis sp. nov., a novel species of the genus Dermabacter isolated from a clinical specimen.</title>
        <authorList>
            <person name="Park Y.K."/>
            <person name="Lee K.M."/>
            <person name="Lee W.K."/>
            <person name="Cho M.J."/>
            <person name="Lee H.S."/>
            <person name="Cho Y.G."/>
            <person name="Lee Y.C."/>
            <person name="Lee W.K."/>
            <person name="Seong W.K."/>
            <person name="Hwang K.J."/>
        </authorList>
    </citation>
    <scope>NUCLEOTIDE SEQUENCE [LARGE SCALE GENOMIC DNA]</scope>
    <source>
        <strain evidence="2 3">32T</strain>
    </source>
</reference>
<keyword evidence="1" id="KW-0472">Membrane</keyword>
<evidence type="ECO:0000313" key="2">
    <source>
        <dbReference type="EMBL" id="ATH96883.1"/>
    </source>
</evidence>
<dbReference type="Proteomes" id="UP000815698">
    <property type="component" value="Chromosome"/>
</dbReference>
<protein>
    <submittedName>
        <fullName evidence="2">Sodium:glutamate symporter</fullName>
    </submittedName>
</protein>
<feature type="transmembrane region" description="Helical" evidence="1">
    <location>
        <begin position="230"/>
        <end position="248"/>
    </location>
</feature>
<feature type="transmembrane region" description="Helical" evidence="1">
    <location>
        <begin position="414"/>
        <end position="432"/>
    </location>
</feature>
<feature type="transmembrane region" description="Helical" evidence="1">
    <location>
        <begin position="160"/>
        <end position="182"/>
    </location>
</feature>
<feature type="transmembrane region" description="Helical" evidence="1">
    <location>
        <begin position="388"/>
        <end position="408"/>
    </location>
</feature>
<keyword evidence="1" id="KW-0812">Transmembrane</keyword>
<dbReference type="EMBL" id="CP023482">
    <property type="protein sequence ID" value="ATH96883.1"/>
    <property type="molecule type" value="Genomic_DNA"/>
</dbReference>
<proteinExistence type="predicted"/>
<name>A0ABN5DNN3_9MICO</name>
<feature type="transmembrane region" description="Helical" evidence="1">
    <location>
        <begin position="62"/>
        <end position="81"/>
    </location>
</feature>
<dbReference type="RefSeq" id="WP_096883126.1">
    <property type="nucleotide sequence ID" value="NZ_CP023482.1"/>
</dbReference>